<name>A0A1Q2ZZY3_ZYGRO</name>
<dbReference type="InterPro" id="IPR013520">
    <property type="entry name" value="Ribonucl_H"/>
</dbReference>
<dbReference type="PANTHER" id="PTHR12801:SF115">
    <property type="entry name" value="FI18136P1-RELATED"/>
    <property type="match status" value="1"/>
</dbReference>
<feature type="compositionally biased region" description="Basic and acidic residues" evidence="8">
    <location>
        <begin position="118"/>
        <end position="131"/>
    </location>
</feature>
<keyword evidence="6" id="KW-0269">Exonuclease</keyword>
<keyword evidence="5" id="KW-0378">Hydrolase</keyword>
<dbReference type="Gene3D" id="3.30.420.10">
    <property type="entry name" value="Ribonuclease H-like superfamily/Ribonuclease H"/>
    <property type="match status" value="1"/>
</dbReference>
<evidence type="ECO:0000256" key="7">
    <source>
        <dbReference type="ARBA" id="ARBA00023242"/>
    </source>
</evidence>
<keyword evidence="3" id="KW-0698">rRNA processing</keyword>
<dbReference type="SUPFAM" id="SSF53098">
    <property type="entry name" value="Ribonuclease H-like"/>
    <property type="match status" value="1"/>
</dbReference>
<dbReference type="GO" id="GO:0000467">
    <property type="term" value="P:exonucleolytic trimming to generate mature 3'-end of 5.8S rRNA from tricistronic rRNA transcript (SSU-rRNA, 5.8S rRNA, LSU-rRNA)"/>
    <property type="evidence" value="ECO:0007669"/>
    <property type="project" value="EnsemblFungi"/>
</dbReference>
<evidence type="ECO:0000256" key="1">
    <source>
        <dbReference type="ARBA" id="ARBA00004123"/>
    </source>
</evidence>
<dbReference type="GO" id="GO:0034476">
    <property type="term" value="P:U5 snRNA 3'-end processing"/>
    <property type="evidence" value="ECO:0007669"/>
    <property type="project" value="EnsemblFungi"/>
</dbReference>
<reference evidence="10 11" key="1">
    <citation type="submission" date="2016-08" db="EMBL/GenBank/DDBJ databases">
        <title>Draft genome sequence of allopolyploid Zygosaccharomyces rouxii.</title>
        <authorList>
            <person name="Watanabe J."/>
            <person name="Uehara K."/>
            <person name="Mogi Y."/>
            <person name="Tsukioka Y."/>
        </authorList>
    </citation>
    <scope>NUCLEOTIDE SEQUENCE [LARGE SCALE GENOMIC DNA]</scope>
    <source>
        <strain evidence="10 11">NBRC 110957</strain>
    </source>
</reference>
<feature type="domain" description="Exonuclease" evidence="9">
    <location>
        <begin position="338"/>
        <end position="498"/>
    </location>
</feature>
<keyword evidence="4" id="KW-0540">Nuclease</keyword>
<comment type="caution">
    <text evidence="10">The sequence shown here is derived from an EMBL/GenBank/DDBJ whole genome shotgun (WGS) entry which is preliminary data.</text>
</comment>
<dbReference type="OMA" id="HKAGPPF"/>
<dbReference type="OrthoDB" id="206335at2759"/>
<dbReference type="InterPro" id="IPR034922">
    <property type="entry name" value="REX1-like_exo"/>
</dbReference>
<feature type="region of interest" description="Disordered" evidence="8">
    <location>
        <begin position="1"/>
        <end position="152"/>
    </location>
</feature>
<evidence type="ECO:0000313" key="10">
    <source>
        <dbReference type="EMBL" id="GAV48893.1"/>
    </source>
</evidence>
<sequence length="676" mass="75294">MDENYHDVAIDEDASPAKKFGTEKQKTASDTAPNFSDRVARLSISEDANTSRDIINGLKHSKMTEENRADKRRRRSSAQSLNGPERSATVEGNGGSKQDVSEEKRENNKVIKKAKKEPKKEVKKEVQREAVIDDADMGSQKTSRKKKKKARNAHGIISVEKLGARTSSVSDLREPMISCLYGKTLDASNLKIKNMSSVKKVITVFVPGLQPEDLGLPSGTSFKDAGPFEVKNSKLFTKVPLEQNVEAFPISAPGSKNSLYPAYNHFINRTLSKNERKTRHQELSSQKITINHLLMSLNDLVEHDYPIHPHLLDESARQLNTNAETYVDTQRFDHDGSHIFALDCEMCLSAKGSVLTRVSIVGFDGNVVYDQLVKPDTPITDYLTKYSGITEEKLANVTTTLQDVQRDILNMVSEDDVLIGHSLENDLNALKIRHPKIVDTSVIYDHRAGPPFRPALRHLASTHLNYNIQTGEKIGHNPIEDAKACMDLVKLKIVSGLTFGVSVTTENIFQKLSAAGIKCLKLDDNAFKRRNAEAVNAVSPNYDGQVFESLIDNIDDNQFLVARLKELAQSRGYAYNVSMRSDKEKGEVPSETQSLDVLSRGLANLYEKSPNGTMIAVFSGNGDTRPYSKIMAELETIDRDQRTKARQERSGELEKAVSRARDGVAVIFFKQETLDE</sequence>
<proteinExistence type="inferred from homology"/>
<dbReference type="SMART" id="SM00479">
    <property type="entry name" value="EXOIII"/>
    <property type="match status" value="1"/>
</dbReference>
<dbReference type="CDD" id="cd06145">
    <property type="entry name" value="REX1_like"/>
    <property type="match status" value="1"/>
</dbReference>
<dbReference type="GO" id="GO:0002107">
    <property type="term" value="P:generation of mature 3'-end of 5S rRNA generated by RNA polymerase III"/>
    <property type="evidence" value="ECO:0007669"/>
    <property type="project" value="EnsemblFungi"/>
</dbReference>
<dbReference type="Proteomes" id="UP000187013">
    <property type="component" value="Unassembled WGS sequence"/>
</dbReference>
<feature type="compositionally biased region" description="Basic and acidic residues" evidence="8">
    <location>
        <begin position="99"/>
        <end position="109"/>
    </location>
</feature>
<dbReference type="FunFam" id="3.30.420.10:FF:000019">
    <property type="entry name" value="RNA exonuclease NEF-sp"/>
    <property type="match status" value="1"/>
</dbReference>
<dbReference type="AlphaFoldDB" id="A0A1Q2ZZY3"/>
<dbReference type="Pfam" id="PF00929">
    <property type="entry name" value="RNase_T"/>
    <property type="match status" value="1"/>
</dbReference>
<organism evidence="10 11">
    <name type="scientific">Zygosaccharomyces rouxii</name>
    <dbReference type="NCBI Taxonomy" id="4956"/>
    <lineage>
        <taxon>Eukaryota</taxon>
        <taxon>Fungi</taxon>
        <taxon>Dikarya</taxon>
        <taxon>Ascomycota</taxon>
        <taxon>Saccharomycotina</taxon>
        <taxon>Saccharomycetes</taxon>
        <taxon>Saccharomycetales</taxon>
        <taxon>Saccharomycetaceae</taxon>
        <taxon>Zygosaccharomyces</taxon>
    </lineage>
</organism>
<evidence type="ECO:0000256" key="6">
    <source>
        <dbReference type="ARBA" id="ARBA00022839"/>
    </source>
</evidence>
<keyword evidence="7" id="KW-0539">Nucleus</keyword>
<evidence type="ECO:0000313" key="11">
    <source>
        <dbReference type="Proteomes" id="UP000187013"/>
    </source>
</evidence>
<dbReference type="InterPro" id="IPR047021">
    <property type="entry name" value="REXO1/3/4-like"/>
</dbReference>
<evidence type="ECO:0000256" key="3">
    <source>
        <dbReference type="ARBA" id="ARBA00022552"/>
    </source>
</evidence>
<evidence type="ECO:0000256" key="2">
    <source>
        <dbReference type="ARBA" id="ARBA00006357"/>
    </source>
</evidence>
<evidence type="ECO:0000259" key="9">
    <source>
        <dbReference type="SMART" id="SM00479"/>
    </source>
</evidence>
<dbReference type="InterPro" id="IPR036397">
    <property type="entry name" value="RNaseH_sf"/>
</dbReference>
<gene>
    <name evidence="10" type="ORF">ZYGR_0N02980</name>
</gene>
<dbReference type="PANTHER" id="PTHR12801">
    <property type="entry name" value="RNA EXONUCLEASE REXO1 / RECO3 FAMILY MEMBER-RELATED"/>
    <property type="match status" value="1"/>
</dbReference>
<dbReference type="GO" id="GO:0003676">
    <property type="term" value="F:nucleic acid binding"/>
    <property type="evidence" value="ECO:0007669"/>
    <property type="project" value="InterPro"/>
</dbReference>
<comment type="subcellular location">
    <subcellularLocation>
        <location evidence="1">Nucleus</location>
    </subcellularLocation>
</comment>
<dbReference type="GO" id="GO:0000175">
    <property type="term" value="F:3'-5'-RNA exonuclease activity"/>
    <property type="evidence" value="ECO:0007669"/>
    <property type="project" value="EnsemblFungi"/>
</dbReference>
<comment type="similarity">
    <text evidence="2">Belongs to the REXO1/REXO3 family.</text>
</comment>
<dbReference type="InterPro" id="IPR012337">
    <property type="entry name" value="RNaseH-like_sf"/>
</dbReference>
<dbReference type="eggNOG" id="KOG2248">
    <property type="taxonomic scope" value="Eukaryota"/>
</dbReference>
<evidence type="ECO:0000256" key="8">
    <source>
        <dbReference type="SAM" id="MobiDB-lite"/>
    </source>
</evidence>
<evidence type="ECO:0000256" key="4">
    <source>
        <dbReference type="ARBA" id="ARBA00022722"/>
    </source>
</evidence>
<dbReference type="EMBL" id="BDGX01000014">
    <property type="protein sequence ID" value="GAV48893.1"/>
    <property type="molecule type" value="Genomic_DNA"/>
</dbReference>
<evidence type="ECO:0000256" key="5">
    <source>
        <dbReference type="ARBA" id="ARBA00022801"/>
    </source>
</evidence>
<dbReference type="GO" id="GO:0005634">
    <property type="term" value="C:nucleus"/>
    <property type="evidence" value="ECO:0007669"/>
    <property type="project" value="UniProtKB-SubCell"/>
</dbReference>
<protein>
    <recommendedName>
        <fullName evidence="9">Exonuclease domain-containing protein</fullName>
    </recommendedName>
</protein>
<accession>A0A1Q2ZZY3</accession>
<feature type="compositionally biased region" description="Basic residues" evidence="8">
    <location>
        <begin position="142"/>
        <end position="152"/>
    </location>
</feature>
<dbReference type="GO" id="GO:0042780">
    <property type="term" value="P:tRNA 3'-end processing"/>
    <property type="evidence" value="ECO:0007669"/>
    <property type="project" value="EnsemblFungi"/>
</dbReference>